<dbReference type="AlphaFoldDB" id="A0A6M3L7B4"/>
<sequence length="68" mass="7701">MEYVLSGASMWAVTVHIVRYVAGHLSFPNLAAAMFMLSLALYAHHTATPCCDGTEYRARHAWQRIYIE</sequence>
<reference evidence="1" key="1">
    <citation type="submission" date="2020-03" db="EMBL/GenBank/DDBJ databases">
        <title>The deep terrestrial virosphere.</title>
        <authorList>
            <person name="Holmfeldt K."/>
            <person name="Nilsson E."/>
            <person name="Simone D."/>
            <person name="Lopez-Fernandez M."/>
            <person name="Wu X."/>
            <person name="de Brujin I."/>
            <person name="Lundin D."/>
            <person name="Andersson A."/>
            <person name="Bertilsson S."/>
            <person name="Dopson M."/>
        </authorList>
    </citation>
    <scope>NUCLEOTIDE SEQUENCE</scope>
    <source>
        <strain evidence="1">MM415B03614</strain>
    </source>
</reference>
<organism evidence="1">
    <name type="scientific">viral metagenome</name>
    <dbReference type="NCBI Taxonomy" id="1070528"/>
    <lineage>
        <taxon>unclassified sequences</taxon>
        <taxon>metagenomes</taxon>
        <taxon>organismal metagenomes</taxon>
    </lineage>
</organism>
<name>A0A6M3L7B4_9ZZZZ</name>
<dbReference type="EMBL" id="MT142929">
    <property type="protein sequence ID" value="QJA90666.1"/>
    <property type="molecule type" value="Genomic_DNA"/>
</dbReference>
<protein>
    <submittedName>
        <fullName evidence="1">Uncharacterized protein</fullName>
    </submittedName>
</protein>
<proteinExistence type="predicted"/>
<gene>
    <name evidence="1" type="ORF">MM415B03614_0002</name>
</gene>
<accession>A0A6M3L7B4</accession>
<evidence type="ECO:0000313" key="1">
    <source>
        <dbReference type="EMBL" id="QJA90666.1"/>
    </source>
</evidence>